<dbReference type="SUPFAM" id="SSF53448">
    <property type="entry name" value="Nucleotide-diphospho-sugar transferases"/>
    <property type="match status" value="1"/>
</dbReference>
<evidence type="ECO:0000313" key="3">
    <source>
        <dbReference type="Proteomes" id="UP000263753"/>
    </source>
</evidence>
<sequence length="283" mass="33238">MKNSELPLVSVIIPCYNHEKFIQESIQSVIDQTYSRMELIVIDDGSKDNSVQKIEEMRSACESRFEHFQFIFRENRGLSRTLNQGLSLAHGDYFSTVASDDIMLPEKTVTQLDVFKKDPLITAVFGAHQYIDDESRVVSVKKGAYREFSFQEIFYHQHDIPASSQMIRLSSLRDIGGYNENTKVEDWDLWLRLTESGAKLVYIPDVIVGYRMHDNNLSKDKSLMFNEVFNIVQRYKDKKGFPYAEYKVFKFYKIRPAKEKSYLLYLWFRLKYTLLYLAKSISK</sequence>
<accession>A0A3B7LUZ3</accession>
<organism evidence="2 3">
    <name type="scientific">Acinetobacter chinensis</name>
    <dbReference type="NCBI Taxonomy" id="2004650"/>
    <lineage>
        <taxon>Bacteria</taxon>
        <taxon>Pseudomonadati</taxon>
        <taxon>Pseudomonadota</taxon>
        <taxon>Gammaproteobacteria</taxon>
        <taxon>Moraxellales</taxon>
        <taxon>Moraxellaceae</taxon>
        <taxon>Acinetobacter</taxon>
    </lineage>
</organism>
<dbReference type="PANTHER" id="PTHR22916:SF3">
    <property type="entry name" value="UDP-GLCNAC:BETAGAL BETA-1,3-N-ACETYLGLUCOSAMINYLTRANSFERASE-LIKE PROTEIN 1"/>
    <property type="match status" value="1"/>
</dbReference>
<dbReference type="Pfam" id="PF00535">
    <property type="entry name" value="Glycos_transf_2"/>
    <property type="match status" value="1"/>
</dbReference>
<dbReference type="AlphaFoldDB" id="A0A3B7LUZ3"/>
<dbReference type="GO" id="GO:0016758">
    <property type="term" value="F:hexosyltransferase activity"/>
    <property type="evidence" value="ECO:0007669"/>
    <property type="project" value="UniProtKB-ARBA"/>
</dbReference>
<gene>
    <name evidence="2" type="ORF">CDG60_03830</name>
</gene>
<protein>
    <submittedName>
        <fullName evidence="2">Glycosyltransferase</fullName>
    </submittedName>
</protein>
<name>A0A3B7LUZ3_9GAMM</name>
<dbReference type="InterPro" id="IPR029044">
    <property type="entry name" value="Nucleotide-diphossugar_trans"/>
</dbReference>
<dbReference type="PANTHER" id="PTHR22916">
    <property type="entry name" value="GLYCOSYLTRANSFERASE"/>
    <property type="match status" value="1"/>
</dbReference>
<dbReference type="EMBL" id="CP032134">
    <property type="protein sequence ID" value="AXY55795.1"/>
    <property type="molecule type" value="Genomic_DNA"/>
</dbReference>
<feature type="domain" description="Glycosyltransferase 2-like" evidence="1">
    <location>
        <begin position="10"/>
        <end position="175"/>
    </location>
</feature>
<dbReference type="InterPro" id="IPR001173">
    <property type="entry name" value="Glyco_trans_2-like"/>
</dbReference>
<dbReference type="KEGG" id="achi:CDG60_03830"/>
<dbReference type="Gene3D" id="3.90.550.10">
    <property type="entry name" value="Spore Coat Polysaccharide Biosynthesis Protein SpsA, Chain A"/>
    <property type="match status" value="1"/>
</dbReference>
<reference evidence="3" key="1">
    <citation type="submission" date="2018-09" db="EMBL/GenBank/DDBJ databases">
        <title>The complete genome of Acinetobacter sp. strain WCHAc010005.</title>
        <authorList>
            <person name="Hu Y."/>
            <person name="Long H."/>
            <person name="Feng Y."/>
            <person name="Zong Z."/>
        </authorList>
    </citation>
    <scope>NUCLEOTIDE SEQUENCE [LARGE SCALE GENOMIC DNA]</scope>
    <source>
        <strain evidence="3">WCHAc010005</strain>
    </source>
</reference>
<proteinExistence type="predicted"/>
<dbReference type="Proteomes" id="UP000263753">
    <property type="component" value="Chromosome"/>
</dbReference>
<keyword evidence="2" id="KW-0808">Transferase</keyword>
<dbReference type="RefSeq" id="WP_087513152.1">
    <property type="nucleotide sequence ID" value="NZ_CP032134.1"/>
</dbReference>
<evidence type="ECO:0000313" key="2">
    <source>
        <dbReference type="EMBL" id="AXY55795.1"/>
    </source>
</evidence>
<evidence type="ECO:0000259" key="1">
    <source>
        <dbReference type="Pfam" id="PF00535"/>
    </source>
</evidence>